<evidence type="ECO:0000313" key="7">
    <source>
        <dbReference type="EMBL" id="HIV10135.1"/>
    </source>
</evidence>
<feature type="domain" description="Mur ligase C-terminal" evidence="5">
    <location>
        <begin position="393"/>
        <end position="507"/>
    </location>
</feature>
<evidence type="ECO:0000259" key="6">
    <source>
        <dbReference type="Pfam" id="PF08245"/>
    </source>
</evidence>
<dbReference type="InterPro" id="IPR013221">
    <property type="entry name" value="Mur_ligase_cen"/>
</dbReference>
<evidence type="ECO:0000256" key="2">
    <source>
        <dbReference type="ARBA" id="ARBA00022741"/>
    </source>
</evidence>
<dbReference type="Gene3D" id="3.90.190.20">
    <property type="entry name" value="Mur ligase, C-terminal domain"/>
    <property type="match status" value="1"/>
</dbReference>
<dbReference type="SUPFAM" id="SSF53623">
    <property type="entry name" value="MurD-like peptide ligases, catalytic domain"/>
    <property type="match status" value="1"/>
</dbReference>
<accession>A0A9D1T358</accession>
<feature type="domain" description="Mur ligase central" evidence="6">
    <location>
        <begin position="185"/>
        <end position="371"/>
    </location>
</feature>
<comment type="caution">
    <text evidence="7">The sequence shown here is derived from an EMBL/GenBank/DDBJ whole genome shotgun (WGS) entry which is preliminary data.</text>
</comment>
<keyword evidence="1 7" id="KW-0436">Ligase</keyword>
<keyword evidence="4" id="KW-0472">Membrane</keyword>
<gene>
    <name evidence="7" type="ORF">IAD28_00340</name>
</gene>
<dbReference type="SUPFAM" id="SSF53244">
    <property type="entry name" value="MurD-like peptide ligases, peptide-binding domain"/>
    <property type="match status" value="1"/>
</dbReference>
<dbReference type="Pfam" id="PF08245">
    <property type="entry name" value="Mur_ligase_M"/>
    <property type="match status" value="1"/>
</dbReference>
<dbReference type="Proteomes" id="UP000823960">
    <property type="component" value="Unassembled WGS sequence"/>
</dbReference>
<keyword evidence="2" id="KW-0547">Nucleotide-binding</keyword>
<reference evidence="7" key="1">
    <citation type="submission" date="2020-10" db="EMBL/GenBank/DDBJ databases">
        <authorList>
            <person name="Gilroy R."/>
        </authorList>
    </citation>
    <scope>NUCLEOTIDE SEQUENCE</scope>
    <source>
        <strain evidence="7">1370</strain>
    </source>
</reference>
<proteinExistence type="predicted"/>
<feature type="transmembrane region" description="Helical" evidence="4">
    <location>
        <begin position="134"/>
        <end position="154"/>
    </location>
</feature>
<dbReference type="PANTHER" id="PTHR43024:SF1">
    <property type="entry name" value="UDP-N-ACETYLMURAMOYL-TRIPEPTIDE--D-ALANYL-D-ALANINE LIGASE"/>
    <property type="match status" value="1"/>
</dbReference>
<dbReference type="InterPro" id="IPR051046">
    <property type="entry name" value="MurCDEF_CellWall_CoF430Synth"/>
</dbReference>
<dbReference type="Gene3D" id="3.40.1190.10">
    <property type="entry name" value="Mur-like, catalytic domain"/>
    <property type="match status" value="1"/>
</dbReference>
<sequence length="523" mass="57221">MLYISLAILILSLISALCLSGRHYIHMFQLNSYKPGVQLEWIRKNSRKHFIIAAVSAVPSAFGFFGLRDAFSPLPVFLTAAALVIYSAAFFSKGENKVPLKYTMRVKRLILSCALLTAAAGAACWLLYSKGLFWNFAGLYLLLFPYMILLANLINRPAELLISRHYIKDAARLIRECPGLLVIGITGSFGKTSVKYFLEKLLSVRYNVLKTPGNINTTLGVVRVIREQLKPTHEIFLCEMGARNPGDIREICELVSPRMGVITSVGPMHLESFGTLERIVATKFELADSLPQDGGLYLNMDSEPVAKNAGSRGYISYGIDDRSGYYADDITVGRDGSEFTAHSPSGESERYKTALIGRHNVLNLMGAIAVANSLGIPLRELRAPIRRLESVPHRLQLINKGDYSIIDDAYNSNPSGARAALEALSMAEGMKILVTPGMVELGGSEYELNKELGAQAAGVCDFVALVGAKRTAPIRGGLIESGFPSDRIYVASTLGEAMEAVRKVDSGGRRKTILLENDLPDNY</sequence>
<dbReference type="InterPro" id="IPR036615">
    <property type="entry name" value="Mur_ligase_C_dom_sf"/>
</dbReference>
<dbReference type="Pfam" id="PF02875">
    <property type="entry name" value="Mur_ligase_C"/>
    <property type="match status" value="1"/>
</dbReference>
<feature type="transmembrane region" description="Helical" evidence="4">
    <location>
        <begin position="109"/>
        <end position="128"/>
    </location>
</feature>
<reference evidence="7" key="2">
    <citation type="journal article" date="2021" name="PeerJ">
        <title>Extensive microbial diversity within the chicken gut microbiome revealed by metagenomics and culture.</title>
        <authorList>
            <person name="Gilroy R."/>
            <person name="Ravi A."/>
            <person name="Getino M."/>
            <person name="Pursley I."/>
            <person name="Horton D.L."/>
            <person name="Alikhan N.F."/>
            <person name="Baker D."/>
            <person name="Gharbi K."/>
            <person name="Hall N."/>
            <person name="Watson M."/>
            <person name="Adriaenssens E.M."/>
            <person name="Foster-Nyarko E."/>
            <person name="Jarju S."/>
            <person name="Secka A."/>
            <person name="Antonio M."/>
            <person name="Oren A."/>
            <person name="Chaudhuri R.R."/>
            <person name="La Ragione R."/>
            <person name="Hildebrand F."/>
            <person name="Pallen M.J."/>
        </authorList>
    </citation>
    <scope>NUCLEOTIDE SEQUENCE</scope>
    <source>
        <strain evidence="7">1370</strain>
    </source>
</reference>
<dbReference type="EMBL" id="DVOL01000005">
    <property type="protein sequence ID" value="HIV10135.1"/>
    <property type="molecule type" value="Genomic_DNA"/>
</dbReference>
<keyword evidence="4" id="KW-0812">Transmembrane</keyword>
<keyword evidence="3" id="KW-0067">ATP-binding</keyword>
<name>A0A9D1T358_9FIRM</name>
<evidence type="ECO:0000256" key="3">
    <source>
        <dbReference type="ARBA" id="ARBA00022840"/>
    </source>
</evidence>
<evidence type="ECO:0000256" key="4">
    <source>
        <dbReference type="SAM" id="Phobius"/>
    </source>
</evidence>
<dbReference type="AlphaFoldDB" id="A0A9D1T358"/>
<keyword evidence="4" id="KW-1133">Transmembrane helix</keyword>
<evidence type="ECO:0000313" key="8">
    <source>
        <dbReference type="Proteomes" id="UP000823960"/>
    </source>
</evidence>
<dbReference type="GO" id="GO:0005524">
    <property type="term" value="F:ATP binding"/>
    <property type="evidence" value="ECO:0007669"/>
    <property type="project" value="UniProtKB-KW"/>
</dbReference>
<feature type="transmembrane region" description="Helical" evidence="4">
    <location>
        <begin position="50"/>
        <end position="67"/>
    </location>
</feature>
<feature type="transmembrane region" description="Helical" evidence="4">
    <location>
        <begin position="73"/>
        <end position="89"/>
    </location>
</feature>
<organism evidence="7 8">
    <name type="scientific">Candidatus Faeciplasma avium</name>
    <dbReference type="NCBI Taxonomy" id="2840798"/>
    <lineage>
        <taxon>Bacteria</taxon>
        <taxon>Bacillati</taxon>
        <taxon>Bacillota</taxon>
        <taxon>Clostridia</taxon>
        <taxon>Eubacteriales</taxon>
        <taxon>Oscillospiraceae</taxon>
        <taxon>Oscillospiraceae incertae sedis</taxon>
        <taxon>Candidatus Faeciplasma</taxon>
    </lineage>
</organism>
<protein>
    <submittedName>
        <fullName evidence="7">UDP-N-acetylmuramoyl-tripeptide--D-alanyl-D-alanine ligase</fullName>
    </submittedName>
</protein>
<dbReference type="InterPro" id="IPR004101">
    <property type="entry name" value="Mur_ligase_C"/>
</dbReference>
<evidence type="ECO:0000259" key="5">
    <source>
        <dbReference type="Pfam" id="PF02875"/>
    </source>
</evidence>
<dbReference type="GO" id="GO:0016881">
    <property type="term" value="F:acid-amino acid ligase activity"/>
    <property type="evidence" value="ECO:0007669"/>
    <property type="project" value="InterPro"/>
</dbReference>
<feature type="transmembrane region" description="Helical" evidence="4">
    <location>
        <begin position="6"/>
        <end position="25"/>
    </location>
</feature>
<dbReference type="PANTHER" id="PTHR43024">
    <property type="entry name" value="UDP-N-ACETYLMURAMOYL-TRIPEPTIDE--D-ALANYL-D-ALANINE LIGASE"/>
    <property type="match status" value="1"/>
</dbReference>
<evidence type="ECO:0000256" key="1">
    <source>
        <dbReference type="ARBA" id="ARBA00022598"/>
    </source>
</evidence>
<dbReference type="InterPro" id="IPR036565">
    <property type="entry name" value="Mur-like_cat_sf"/>
</dbReference>